<evidence type="ECO:0000256" key="1">
    <source>
        <dbReference type="ARBA" id="ARBA00004196"/>
    </source>
</evidence>
<reference evidence="7 8" key="1">
    <citation type="journal article" date="2010" name="Int. J. Syst. Evol. Microbiol.">
        <title>Bacillus horneckiae sp. nov., isolated from a spacecraft-assembly clean room.</title>
        <authorList>
            <person name="Vaishampayan P."/>
            <person name="Probst A."/>
            <person name="Krishnamurthi S."/>
            <person name="Ghosh S."/>
            <person name="Osman S."/>
            <person name="McDowall A."/>
            <person name="Ruckmani A."/>
            <person name="Mayilraj S."/>
            <person name="Venkateswaran K."/>
        </authorList>
    </citation>
    <scope>NUCLEOTIDE SEQUENCE [LARGE SCALE GENOMIC DNA]</scope>
    <source>
        <strain evidence="8">1PO1SC</strain>
    </source>
</reference>
<dbReference type="AlphaFoldDB" id="A0A2N0ZFU8"/>
<dbReference type="EMBL" id="PISD01000030">
    <property type="protein sequence ID" value="PKG28376.1"/>
    <property type="molecule type" value="Genomic_DNA"/>
</dbReference>
<gene>
    <name evidence="7" type="ORF">CWS20_14305</name>
</gene>
<keyword evidence="4" id="KW-0472">Membrane</keyword>
<evidence type="ECO:0000259" key="5">
    <source>
        <dbReference type="Pfam" id="PF25967"/>
    </source>
</evidence>
<dbReference type="Proteomes" id="UP000233343">
    <property type="component" value="Unassembled WGS sequence"/>
</dbReference>
<evidence type="ECO:0000256" key="2">
    <source>
        <dbReference type="ARBA" id="ARBA00023054"/>
    </source>
</evidence>
<dbReference type="Pfam" id="PF25984">
    <property type="entry name" value="BSH_YknX"/>
    <property type="match status" value="1"/>
</dbReference>
<evidence type="ECO:0008006" key="9">
    <source>
        <dbReference type="Google" id="ProtNLM"/>
    </source>
</evidence>
<dbReference type="InterPro" id="IPR058627">
    <property type="entry name" value="MdtA-like_C"/>
</dbReference>
<evidence type="ECO:0000313" key="7">
    <source>
        <dbReference type="EMBL" id="PKG28376.1"/>
    </source>
</evidence>
<dbReference type="Pfam" id="PF25967">
    <property type="entry name" value="RND-MFP_C"/>
    <property type="match status" value="1"/>
</dbReference>
<sequence>MKWKLITALALAIAIFLTVNIVLIFKGEEDIRRVNYITKWTSVKEQDLLETMPSAGVYIPKEEQHLYYDPNNGSFDGFLVQKGEAVEPGTELFQYSPEDINATRASFQAEIDRLRKEITSIDQHISDMTRIQPNTNTNTTSQTNRATTNNGDSVVVEVHPFDAGPYISQSIARDIEDKKLEKSKLETEIEKYEDLIQSTDTTLMQLTETSELSGTVKDIKHELDNPIITIISNDQKIEGNLNEDEVQQVLPGMKVFITYDNSNKQINGVVDEVFTYPNKKPAVGKENSYRFTVQLEEQMEQTNIYGQHVNLKIITNEVTDALTIPVRGVKKGEENYYSYVLGTGGIVDRRKIEPGLKLNQTQEVKSGLEYSELVAMERPLFIKANQPFITRLAPTQNTKASYRKLSGGEIAKSITKGFLAR</sequence>
<evidence type="ECO:0000256" key="4">
    <source>
        <dbReference type="SAM" id="Phobius"/>
    </source>
</evidence>
<protein>
    <recommendedName>
        <fullName evidence="9">HlyD family secretion protein</fullName>
    </recommendedName>
</protein>
<feature type="domain" description="Multidrug resistance protein MdtA-like C-terminal permuted SH3" evidence="5">
    <location>
        <begin position="320"/>
        <end position="370"/>
    </location>
</feature>
<feature type="domain" description="YknX-like barrel-sandwich hybrid" evidence="6">
    <location>
        <begin position="64"/>
        <end position="223"/>
    </location>
</feature>
<dbReference type="InterPro" id="IPR050465">
    <property type="entry name" value="UPF0194_transport"/>
</dbReference>
<evidence type="ECO:0000313" key="8">
    <source>
        <dbReference type="Proteomes" id="UP000233343"/>
    </source>
</evidence>
<dbReference type="RefSeq" id="WP_066189277.1">
    <property type="nucleotide sequence ID" value="NZ_JARMMB010000015.1"/>
</dbReference>
<keyword evidence="2 3" id="KW-0175">Coiled coil</keyword>
<dbReference type="GO" id="GO:0030313">
    <property type="term" value="C:cell envelope"/>
    <property type="evidence" value="ECO:0007669"/>
    <property type="project" value="UniProtKB-SubCell"/>
</dbReference>
<evidence type="ECO:0000259" key="6">
    <source>
        <dbReference type="Pfam" id="PF25984"/>
    </source>
</evidence>
<dbReference type="Gene3D" id="2.40.420.20">
    <property type="match status" value="1"/>
</dbReference>
<dbReference type="InterPro" id="IPR058639">
    <property type="entry name" value="BSH_YknX-like"/>
</dbReference>
<keyword evidence="4" id="KW-0812">Transmembrane</keyword>
<feature type="coiled-coil region" evidence="3">
    <location>
        <begin position="175"/>
        <end position="209"/>
    </location>
</feature>
<dbReference type="PANTHER" id="PTHR32347">
    <property type="entry name" value="EFFLUX SYSTEM COMPONENT YKNX-RELATED"/>
    <property type="match status" value="1"/>
</dbReference>
<keyword evidence="8" id="KW-1185">Reference proteome</keyword>
<evidence type="ECO:0000256" key="3">
    <source>
        <dbReference type="SAM" id="Coils"/>
    </source>
</evidence>
<feature type="transmembrane region" description="Helical" evidence="4">
    <location>
        <begin position="6"/>
        <end position="25"/>
    </location>
</feature>
<dbReference type="PANTHER" id="PTHR32347:SF14">
    <property type="entry name" value="EFFLUX SYSTEM COMPONENT YKNX-RELATED"/>
    <property type="match status" value="1"/>
</dbReference>
<name>A0A2N0ZFU8_9BACI</name>
<accession>A0A2N0ZFU8</accession>
<comment type="subcellular location">
    <subcellularLocation>
        <location evidence="1">Cell envelope</location>
    </subcellularLocation>
</comment>
<organism evidence="7 8">
    <name type="scientific">Cytobacillus horneckiae</name>
    <dbReference type="NCBI Taxonomy" id="549687"/>
    <lineage>
        <taxon>Bacteria</taxon>
        <taxon>Bacillati</taxon>
        <taxon>Bacillota</taxon>
        <taxon>Bacilli</taxon>
        <taxon>Bacillales</taxon>
        <taxon>Bacillaceae</taxon>
        <taxon>Cytobacillus</taxon>
    </lineage>
</organism>
<proteinExistence type="predicted"/>
<keyword evidence="4" id="KW-1133">Transmembrane helix</keyword>
<comment type="caution">
    <text evidence="7">The sequence shown here is derived from an EMBL/GenBank/DDBJ whole genome shotgun (WGS) entry which is preliminary data.</text>
</comment>